<organism evidence="1 2">
    <name type="scientific">Decorospora gaudefroyi</name>
    <dbReference type="NCBI Taxonomy" id="184978"/>
    <lineage>
        <taxon>Eukaryota</taxon>
        <taxon>Fungi</taxon>
        <taxon>Dikarya</taxon>
        <taxon>Ascomycota</taxon>
        <taxon>Pezizomycotina</taxon>
        <taxon>Dothideomycetes</taxon>
        <taxon>Pleosporomycetidae</taxon>
        <taxon>Pleosporales</taxon>
        <taxon>Pleosporineae</taxon>
        <taxon>Pleosporaceae</taxon>
        <taxon>Decorospora</taxon>
    </lineage>
</organism>
<sequence>MTSPETPVDGGKKLTKGNQPTWAYDLKLDPTTGLRKSEVLVHGGSKSRAVLTTYVHALNYDTLRFVAPDGHAYMWVSNTKVSSVYGSRYDTLRHALFVAAGNIADPLYGHIVADHCFWDGHVNPDGDGVPDEALYVRSSYVDPALVVATLQVLKDWEKHTLRAEKRAHPKAFLATEEEARRCYLGKMSYWKA</sequence>
<name>A0A6A5KCE2_9PLEO</name>
<keyword evidence="2" id="KW-1185">Reference proteome</keyword>
<dbReference type="AlphaFoldDB" id="A0A6A5KCE2"/>
<dbReference type="Proteomes" id="UP000800040">
    <property type="component" value="Unassembled WGS sequence"/>
</dbReference>
<gene>
    <name evidence="1" type="ORF">BDW02DRAFT_506206</name>
</gene>
<dbReference type="OrthoDB" id="661148at2759"/>
<protein>
    <submittedName>
        <fullName evidence="1">Uncharacterized protein</fullName>
    </submittedName>
</protein>
<evidence type="ECO:0000313" key="1">
    <source>
        <dbReference type="EMBL" id="KAF1831033.1"/>
    </source>
</evidence>
<reference evidence="1" key="1">
    <citation type="submission" date="2020-01" db="EMBL/GenBank/DDBJ databases">
        <authorList>
            <consortium name="DOE Joint Genome Institute"/>
            <person name="Haridas S."/>
            <person name="Albert R."/>
            <person name="Binder M."/>
            <person name="Bloem J."/>
            <person name="Labutti K."/>
            <person name="Salamov A."/>
            <person name="Andreopoulos B."/>
            <person name="Baker S.E."/>
            <person name="Barry K."/>
            <person name="Bills G."/>
            <person name="Bluhm B.H."/>
            <person name="Cannon C."/>
            <person name="Castanera R."/>
            <person name="Culley D.E."/>
            <person name="Daum C."/>
            <person name="Ezra D."/>
            <person name="Gonzalez J.B."/>
            <person name="Henrissat B."/>
            <person name="Kuo A."/>
            <person name="Liang C."/>
            <person name="Lipzen A."/>
            <person name="Lutzoni F."/>
            <person name="Magnuson J."/>
            <person name="Mondo S."/>
            <person name="Nolan M."/>
            <person name="Ohm R."/>
            <person name="Pangilinan J."/>
            <person name="Park H.-J."/>
            <person name="Ramirez L."/>
            <person name="Alfaro M."/>
            <person name="Sun H."/>
            <person name="Tritt A."/>
            <person name="Yoshinaga Y."/>
            <person name="Zwiers L.-H."/>
            <person name="Turgeon B.G."/>
            <person name="Goodwin S.B."/>
            <person name="Spatafora J.W."/>
            <person name="Crous P.W."/>
            <person name="Grigoriev I.V."/>
        </authorList>
    </citation>
    <scope>NUCLEOTIDE SEQUENCE</scope>
    <source>
        <strain evidence="1">P77</strain>
    </source>
</reference>
<dbReference type="EMBL" id="ML975376">
    <property type="protein sequence ID" value="KAF1831033.1"/>
    <property type="molecule type" value="Genomic_DNA"/>
</dbReference>
<evidence type="ECO:0000313" key="2">
    <source>
        <dbReference type="Proteomes" id="UP000800040"/>
    </source>
</evidence>
<proteinExistence type="predicted"/>
<accession>A0A6A5KCE2</accession>